<feature type="region of interest" description="Disordered" evidence="1">
    <location>
        <begin position="1"/>
        <end position="27"/>
    </location>
</feature>
<evidence type="ECO:0000256" key="1">
    <source>
        <dbReference type="SAM" id="MobiDB-lite"/>
    </source>
</evidence>
<feature type="compositionally biased region" description="Polar residues" evidence="1">
    <location>
        <begin position="1"/>
        <end position="22"/>
    </location>
</feature>
<reference evidence="2 3" key="1">
    <citation type="submission" date="2016-10" db="EMBL/GenBank/DDBJ databases">
        <authorList>
            <person name="de Groot N.N."/>
        </authorList>
    </citation>
    <scope>NUCLEOTIDE SEQUENCE [LARGE SCALE GENOMIC DNA]</scope>
    <source>
        <strain evidence="2 3">DSM 2895</strain>
    </source>
</reference>
<organism evidence="2 3">
    <name type="scientific">Aneurinibacillus migulanus</name>
    <name type="common">Bacillus migulanus</name>
    <dbReference type="NCBI Taxonomy" id="47500"/>
    <lineage>
        <taxon>Bacteria</taxon>
        <taxon>Bacillati</taxon>
        <taxon>Bacillota</taxon>
        <taxon>Bacilli</taxon>
        <taxon>Bacillales</taxon>
        <taxon>Paenibacillaceae</taxon>
        <taxon>Aneurinibacillus group</taxon>
        <taxon>Aneurinibacillus</taxon>
    </lineage>
</organism>
<dbReference type="EMBL" id="FNED01000016">
    <property type="protein sequence ID" value="SDJ36814.1"/>
    <property type="molecule type" value="Genomic_DNA"/>
</dbReference>
<dbReference type="Proteomes" id="UP000182836">
    <property type="component" value="Unassembled WGS sequence"/>
</dbReference>
<proteinExistence type="predicted"/>
<sequence length="81" mass="9109">MSHSSASDTMPNKSFCSLMSQQNKEDPIGSAASHTRYLFVEVPFPWDYNVSESRYFPVMISSLTTSPSALQVRRAMTLCRV</sequence>
<evidence type="ECO:0000313" key="2">
    <source>
        <dbReference type="EMBL" id="SDJ36814.1"/>
    </source>
</evidence>
<dbReference type="AlphaFoldDB" id="A0A1G8T5W1"/>
<gene>
    <name evidence="2" type="ORF">SAMN04487909_11696</name>
</gene>
<name>A0A1G8T5W1_ANEMI</name>
<evidence type="ECO:0000313" key="3">
    <source>
        <dbReference type="Proteomes" id="UP000182836"/>
    </source>
</evidence>
<accession>A0A1G8T5W1</accession>
<protein>
    <submittedName>
        <fullName evidence="2">Uncharacterized protein</fullName>
    </submittedName>
</protein>